<feature type="binding site" evidence="7">
    <location>
        <position position="120"/>
    </location>
    <ligand>
        <name>[2Fe-2S] cluster</name>
        <dbReference type="ChEBI" id="CHEBI:190135"/>
    </ligand>
</feature>
<keyword evidence="2 7" id="KW-0001">2Fe-2S</keyword>
<evidence type="ECO:0000256" key="5">
    <source>
        <dbReference type="ARBA" id="ARBA00023014"/>
    </source>
</evidence>
<evidence type="ECO:0000256" key="7">
    <source>
        <dbReference type="PIRSR" id="PIRSR000216-1"/>
    </source>
</evidence>
<evidence type="ECO:0000313" key="8">
    <source>
        <dbReference type="EMBL" id="QKG80298.1"/>
    </source>
</evidence>
<evidence type="ECO:0000256" key="2">
    <source>
        <dbReference type="ARBA" id="ARBA00022714"/>
    </source>
</evidence>
<reference evidence="8 9" key="1">
    <citation type="submission" date="2019-07" db="EMBL/GenBank/DDBJ databases">
        <title>Thalassofilum flectens gen. nov., sp. nov., a novel moderate thermophilic anaerobe from a shallow sea hot spring in Kunashir Island (Russia), representing a new family in the order Bacteroidales, and proposal of Thalassofilacea fam. nov.</title>
        <authorList>
            <person name="Kochetkova T.V."/>
            <person name="Podosokorskaya O.A."/>
            <person name="Novikov A."/>
            <person name="Elcheninov A.G."/>
            <person name="Toshchakov S.V."/>
            <person name="Kublanov I.V."/>
        </authorList>
    </citation>
    <scope>NUCLEOTIDE SEQUENCE [LARGE SCALE GENOMIC DNA]</scope>
    <source>
        <strain evidence="8 9">38-H</strain>
    </source>
</reference>
<keyword evidence="5 7" id="KW-0411">Iron-sulfur</keyword>
<dbReference type="Gene3D" id="1.10.10.1590">
    <property type="entry name" value="NADH-quinone oxidoreductase subunit E"/>
    <property type="match status" value="1"/>
</dbReference>
<dbReference type="NCBIfam" id="TIGR01958">
    <property type="entry name" value="nuoE_fam"/>
    <property type="match status" value="1"/>
</dbReference>
<protein>
    <submittedName>
        <fullName evidence="8">NADH-quinone oxidoreductase subunit NuoE</fullName>
        <ecNumber evidence="8">1.6.5.11</ecNumber>
    </submittedName>
</protein>
<proteinExistence type="inferred from homology"/>
<dbReference type="InterPro" id="IPR028431">
    <property type="entry name" value="NADP_DH_HndA-like"/>
</dbReference>
<evidence type="ECO:0000256" key="6">
    <source>
        <dbReference type="ARBA" id="ARBA00034078"/>
    </source>
</evidence>
<dbReference type="SUPFAM" id="SSF52833">
    <property type="entry name" value="Thioredoxin-like"/>
    <property type="match status" value="1"/>
</dbReference>
<keyword evidence="8" id="KW-0560">Oxidoreductase</keyword>
<sequence>MEVEKILSEFPKSKDYLLEILHEIQNKNPNSYIPPEVVQKVAKHLNIKKAQVYGVIGYYSMFSDKPRGKYVIRICASPVCSMMGAENLIEYLEKKLNVKVGETTPDELFTLETSECLGNCAAAPAMMVNLDMYGNLTPGMVDNILKQYSQNK</sequence>
<dbReference type="FunFam" id="3.40.30.10:FF:000015">
    <property type="entry name" value="NADH-quinone oxidoreductase subunit E"/>
    <property type="match status" value="1"/>
</dbReference>
<dbReference type="KEGG" id="ttz:FHG85_08500"/>
<dbReference type="InterPro" id="IPR002023">
    <property type="entry name" value="NuoE-like"/>
</dbReference>
<dbReference type="InterPro" id="IPR042128">
    <property type="entry name" value="NuoE_dom"/>
</dbReference>
<dbReference type="GO" id="GO:0016491">
    <property type="term" value="F:oxidoreductase activity"/>
    <property type="evidence" value="ECO:0007669"/>
    <property type="project" value="UniProtKB-KW"/>
</dbReference>
<dbReference type="NCBIfam" id="NF005722">
    <property type="entry name" value="PRK07539.1-2"/>
    <property type="match status" value="1"/>
</dbReference>
<dbReference type="PIRSF" id="PIRSF000216">
    <property type="entry name" value="NADH_DH_24kDa"/>
    <property type="match status" value="1"/>
</dbReference>
<evidence type="ECO:0000256" key="4">
    <source>
        <dbReference type="ARBA" id="ARBA00023004"/>
    </source>
</evidence>
<evidence type="ECO:0000313" key="9">
    <source>
        <dbReference type="Proteomes" id="UP000500961"/>
    </source>
</evidence>
<dbReference type="AlphaFoldDB" id="A0A7D4BEX2"/>
<dbReference type="EC" id="1.6.5.11" evidence="8"/>
<keyword evidence="3 7" id="KW-0479">Metal-binding</keyword>
<dbReference type="EMBL" id="CP041345">
    <property type="protein sequence ID" value="QKG80298.1"/>
    <property type="molecule type" value="Genomic_DNA"/>
</dbReference>
<feature type="binding site" evidence="7">
    <location>
        <position position="80"/>
    </location>
    <ligand>
        <name>[2Fe-2S] cluster</name>
        <dbReference type="ChEBI" id="CHEBI:190135"/>
    </ligand>
</feature>
<dbReference type="GO" id="GO:0051537">
    <property type="term" value="F:2 iron, 2 sulfur cluster binding"/>
    <property type="evidence" value="ECO:0007669"/>
    <property type="project" value="UniProtKB-KW"/>
</dbReference>
<evidence type="ECO:0000256" key="3">
    <source>
        <dbReference type="ARBA" id="ARBA00022723"/>
    </source>
</evidence>
<gene>
    <name evidence="8" type="primary">nuoE</name>
    <name evidence="8" type="ORF">FHG85_08500</name>
</gene>
<keyword evidence="9" id="KW-1185">Reference proteome</keyword>
<evidence type="ECO:0000256" key="1">
    <source>
        <dbReference type="ARBA" id="ARBA00010643"/>
    </source>
</evidence>
<dbReference type="GO" id="GO:0046872">
    <property type="term" value="F:metal ion binding"/>
    <property type="evidence" value="ECO:0007669"/>
    <property type="project" value="UniProtKB-KW"/>
</dbReference>
<feature type="binding site" evidence="7">
    <location>
        <position position="116"/>
    </location>
    <ligand>
        <name>[2Fe-2S] cluster</name>
        <dbReference type="ChEBI" id="CHEBI:190135"/>
    </ligand>
</feature>
<keyword evidence="4 7" id="KW-0408">Iron</keyword>
<dbReference type="Pfam" id="PF01257">
    <property type="entry name" value="2Fe-2S_thioredx"/>
    <property type="match status" value="1"/>
</dbReference>
<comment type="cofactor">
    <cofactor evidence="7">
        <name>[2Fe-2S] cluster</name>
        <dbReference type="ChEBI" id="CHEBI:190135"/>
    </cofactor>
    <text evidence="7">Binds 1 [2Fe-2S] cluster.</text>
</comment>
<accession>A0A7D4BEX2</accession>
<dbReference type="PANTHER" id="PTHR43342">
    <property type="entry name" value="NADH-QUINONE OXIDOREDUCTASE, E SUBUNIT"/>
    <property type="match status" value="1"/>
</dbReference>
<dbReference type="PROSITE" id="PS01099">
    <property type="entry name" value="COMPLEX1_24K"/>
    <property type="match status" value="1"/>
</dbReference>
<feature type="binding site" evidence="7">
    <location>
        <position position="75"/>
    </location>
    <ligand>
        <name>[2Fe-2S] cluster</name>
        <dbReference type="ChEBI" id="CHEBI:190135"/>
    </ligand>
</feature>
<dbReference type="CDD" id="cd03064">
    <property type="entry name" value="TRX_Fd_NuoE"/>
    <property type="match status" value="1"/>
</dbReference>
<dbReference type="Proteomes" id="UP000500961">
    <property type="component" value="Chromosome"/>
</dbReference>
<organism evidence="8 9">
    <name type="scientific">Tenuifilum thalassicum</name>
    <dbReference type="NCBI Taxonomy" id="2590900"/>
    <lineage>
        <taxon>Bacteria</taxon>
        <taxon>Pseudomonadati</taxon>
        <taxon>Bacteroidota</taxon>
        <taxon>Bacteroidia</taxon>
        <taxon>Bacteroidales</taxon>
        <taxon>Tenuifilaceae</taxon>
        <taxon>Tenuifilum</taxon>
    </lineage>
</organism>
<dbReference type="Gene3D" id="3.40.30.10">
    <property type="entry name" value="Glutaredoxin"/>
    <property type="match status" value="1"/>
</dbReference>
<comment type="cofactor">
    <cofactor evidence="6">
        <name>[2Fe-2S] cluster</name>
        <dbReference type="ChEBI" id="CHEBI:190135"/>
    </cofactor>
</comment>
<dbReference type="InterPro" id="IPR036249">
    <property type="entry name" value="Thioredoxin-like_sf"/>
</dbReference>
<dbReference type="InterPro" id="IPR041921">
    <property type="entry name" value="NuoE_N"/>
</dbReference>
<dbReference type="PANTHER" id="PTHR43342:SF1">
    <property type="entry name" value="BIFURCATING [FEFE] HYDROGENASE GAMMA SUBUNIT"/>
    <property type="match status" value="1"/>
</dbReference>
<name>A0A7D4BEX2_9BACT</name>
<comment type="similarity">
    <text evidence="1">Belongs to the complex I 24 kDa subunit family.</text>
</comment>